<evidence type="ECO:0000313" key="5">
    <source>
        <dbReference type="Proteomes" id="UP000663064"/>
    </source>
</evidence>
<gene>
    <name evidence="4" type="ORF">HfgLR_23525</name>
</gene>
<evidence type="ECO:0000313" key="4">
    <source>
        <dbReference type="EMBL" id="QOS13890.1"/>
    </source>
</evidence>
<evidence type="ECO:0000256" key="2">
    <source>
        <dbReference type="SAM" id="Phobius"/>
    </source>
</evidence>
<proteinExistence type="predicted"/>
<dbReference type="EMBL" id="CP063207">
    <property type="protein sequence ID" value="QOS13890.1"/>
    <property type="molecule type" value="Genomic_DNA"/>
</dbReference>
<feature type="domain" description="DUF1616" evidence="3">
    <location>
        <begin position="19"/>
        <end position="338"/>
    </location>
</feature>
<keyword evidence="2" id="KW-0812">Transmembrane</keyword>
<feature type="transmembrane region" description="Helical" evidence="2">
    <location>
        <begin position="183"/>
        <end position="205"/>
    </location>
</feature>
<feature type="region of interest" description="Disordered" evidence="1">
    <location>
        <begin position="340"/>
        <end position="363"/>
    </location>
</feature>
<dbReference type="AlphaFoldDB" id="A0A871BMB1"/>
<reference evidence="4" key="1">
    <citation type="journal article" date="2021" name="Front. Microbiol.">
        <title>Cellular and Genomic Properties of Haloferax gibbonsii LR2-5, the Host of Euryarchaeal Virus HFTV1.</title>
        <authorList>
            <person name="Tittes C."/>
            <person name="Schwarzer S."/>
            <person name="Pfeiffer F."/>
            <person name="Dyall-Smith M."/>
            <person name="Rodriguez-Franco M."/>
            <person name="Oksanen H.M."/>
            <person name="Quax T.E.F."/>
        </authorList>
    </citation>
    <scope>NUCLEOTIDE SEQUENCE</scope>
    <source>
        <strain evidence="4">LR2-5</strain>
    </source>
</reference>
<evidence type="ECO:0000259" key="3">
    <source>
        <dbReference type="Pfam" id="PF07760"/>
    </source>
</evidence>
<keyword evidence="2" id="KW-1133">Transmembrane helix</keyword>
<dbReference type="GeneID" id="59461411"/>
<protein>
    <submittedName>
        <fullName evidence="4">DUF1616 family protein</fullName>
    </submittedName>
</protein>
<organism evidence="4 5">
    <name type="scientific">Haloferax gibbonsii</name>
    <dbReference type="NCBI Taxonomy" id="35746"/>
    <lineage>
        <taxon>Archaea</taxon>
        <taxon>Methanobacteriati</taxon>
        <taxon>Methanobacteriota</taxon>
        <taxon>Stenosarchaea group</taxon>
        <taxon>Halobacteria</taxon>
        <taxon>Halobacteriales</taxon>
        <taxon>Haloferacaceae</taxon>
        <taxon>Haloferax</taxon>
    </lineage>
</organism>
<evidence type="ECO:0000256" key="1">
    <source>
        <dbReference type="SAM" id="MobiDB-lite"/>
    </source>
</evidence>
<dbReference type="InterPro" id="IPR011674">
    <property type="entry name" value="DUF1616"/>
</dbReference>
<keyword evidence="4" id="KW-0614">Plasmid</keyword>
<feature type="transmembrane region" description="Helical" evidence="2">
    <location>
        <begin position="38"/>
        <end position="57"/>
    </location>
</feature>
<feature type="transmembrane region" description="Helical" evidence="2">
    <location>
        <begin position="118"/>
        <end position="138"/>
    </location>
</feature>
<dbReference type="RefSeq" id="WP_193494130.1">
    <property type="nucleotide sequence ID" value="NZ_CP063207.1"/>
</dbReference>
<accession>A0A871BMB1</accession>
<dbReference type="Pfam" id="PF07760">
    <property type="entry name" value="DUF1616"/>
    <property type="match status" value="1"/>
</dbReference>
<dbReference type="Proteomes" id="UP000663064">
    <property type="component" value="Plasmid pHGLR2"/>
</dbReference>
<feature type="transmembrane region" description="Helical" evidence="2">
    <location>
        <begin position="12"/>
        <end position="32"/>
    </location>
</feature>
<name>A0A871BMB1_HALGI</name>
<sequence length="363" mass="38040">MKSSTRLWTLDVLLVVAGSIAALAVVMLGLSGSVVRSLFVVPLIVLYPGYALLAAVFPERRSDVESDTLGDESALTRPTRHTAGLLYSVRLVLSAALSLALVAAVALVTNLVGQGFDASIVALGVFGVTMLFTAVAVARRMLLPPDARAGAPPLSTVLGSVASTAGAVTSPLSSESRSSPVSLAVNLLVVVSVVAFLSSVGFAMVETQAPESDFTEAYLVTQNGSDYEASGYPQQLSPGESVPVTLALENHEHESTTYTVVTELQRLDRTPNGTRVVEERELDRTRASVGDNETAYVQQDVRPTMSGESLRLVYHVYKGDAPDDANRENSYRTVQLVVSVSDGGGGDNTAQLGRPDSIGGASA</sequence>
<feature type="transmembrane region" description="Helical" evidence="2">
    <location>
        <begin position="87"/>
        <end position="112"/>
    </location>
</feature>
<geneLocation type="plasmid" evidence="4 5">
    <name>pHGLR2</name>
</geneLocation>
<keyword evidence="2" id="KW-0472">Membrane</keyword>